<reference evidence="2" key="1">
    <citation type="submission" date="2014-11" db="EMBL/GenBank/DDBJ databases">
        <authorList>
            <person name="Amaro Gonzalez C."/>
        </authorList>
    </citation>
    <scope>NUCLEOTIDE SEQUENCE</scope>
</reference>
<protein>
    <submittedName>
        <fullName evidence="2">Uncharacterized protein</fullName>
    </submittedName>
</protein>
<proteinExistence type="predicted"/>
<dbReference type="AlphaFoldDB" id="A0A0E9PUY4"/>
<name>A0A0E9PUY4_ANGAN</name>
<organism evidence="2">
    <name type="scientific">Anguilla anguilla</name>
    <name type="common">European freshwater eel</name>
    <name type="synonym">Muraena anguilla</name>
    <dbReference type="NCBI Taxonomy" id="7936"/>
    <lineage>
        <taxon>Eukaryota</taxon>
        <taxon>Metazoa</taxon>
        <taxon>Chordata</taxon>
        <taxon>Craniata</taxon>
        <taxon>Vertebrata</taxon>
        <taxon>Euteleostomi</taxon>
        <taxon>Actinopterygii</taxon>
        <taxon>Neopterygii</taxon>
        <taxon>Teleostei</taxon>
        <taxon>Anguilliformes</taxon>
        <taxon>Anguillidae</taxon>
        <taxon>Anguilla</taxon>
    </lineage>
</organism>
<keyword evidence="1" id="KW-0472">Membrane</keyword>
<accession>A0A0E9PUY4</accession>
<feature type="transmembrane region" description="Helical" evidence="1">
    <location>
        <begin position="28"/>
        <end position="57"/>
    </location>
</feature>
<dbReference type="EMBL" id="GBXM01100687">
    <property type="protein sequence ID" value="JAH07890.1"/>
    <property type="molecule type" value="Transcribed_RNA"/>
</dbReference>
<keyword evidence="1" id="KW-1133">Transmembrane helix</keyword>
<sequence length="60" mass="6808">MYIYVKQMSSHSAVCTYLNPLLLLDITFVRLCFIALSSILLIFADTLEVIFIVVPLLNKS</sequence>
<reference evidence="2" key="2">
    <citation type="journal article" date="2015" name="Fish Shellfish Immunol.">
        <title>Early steps in the European eel (Anguilla anguilla)-Vibrio vulnificus interaction in the gills: Role of the RtxA13 toxin.</title>
        <authorList>
            <person name="Callol A."/>
            <person name="Pajuelo D."/>
            <person name="Ebbesson L."/>
            <person name="Teles M."/>
            <person name="MacKenzie S."/>
            <person name="Amaro C."/>
        </authorList>
    </citation>
    <scope>NUCLEOTIDE SEQUENCE</scope>
</reference>
<evidence type="ECO:0000313" key="2">
    <source>
        <dbReference type="EMBL" id="JAH07890.1"/>
    </source>
</evidence>
<keyword evidence="1" id="KW-0812">Transmembrane</keyword>
<evidence type="ECO:0000256" key="1">
    <source>
        <dbReference type="SAM" id="Phobius"/>
    </source>
</evidence>